<sequence>MMNPGSDQNQVHLSTGSNPSLVANASILGNLNMRPGPDQNQVTHRWASIRLSWVNLNDESGTRSELGTPVYRK</sequence>
<accession>A0A016S804</accession>
<keyword evidence="2" id="KW-1185">Reference proteome</keyword>
<organism evidence="1 2">
    <name type="scientific">Ancylostoma ceylanicum</name>
    <dbReference type="NCBI Taxonomy" id="53326"/>
    <lineage>
        <taxon>Eukaryota</taxon>
        <taxon>Metazoa</taxon>
        <taxon>Ecdysozoa</taxon>
        <taxon>Nematoda</taxon>
        <taxon>Chromadorea</taxon>
        <taxon>Rhabditida</taxon>
        <taxon>Rhabditina</taxon>
        <taxon>Rhabditomorpha</taxon>
        <taxon>Strongyloidea</taxon>
        <taxon>Ancylostomatidae</taxon>
        <taxon>Ancylostomatinae</taxon>
        <taxon>Ancylostoma</taxon>
    </lineage>
</organism>
<dbReference type="Proteomes" id="UP000024635">
    <property type="component" value="Unassembled WGS sequence"/>
</dbReference>
<dbReference type="EMBL" id="JARK01001613">
    <property type="protein sequence ID" value="EYB86546.1"/>
    <property type="molecule type" value="Genomic_DNA"/>
</dbReference>
<dbReference type="AlphaFoldDB" id="A0A016S804"/>
<evidence type="ECO:0000313" key="2">
    <source>
        <dbReference type="Proteomes" id="UP000024635"/>
    </source>
</evidence>
<reference evidence="2" key="1">
    <citation type="journal article" date="2015" name="Nat. Genet.">
        <title>The genome and transcriptome of the zoonotic hookworm Ancylostoma ceylanicum identify infection-specific gene families.</title>
        <authorList>
            <person name="Schwarz E.M."/>
            <person name="Hu Y."/>
            <person name="Antoshechkin I."/>
            <person name="Miller M.M."/>
            <person name="Sternberg P.W."/>
            <person name="Aroian R.V."/>
        </authorList>
    </citation>
    <scope>NUCLEOTIDE SEQUENCE</scope>
    <source>
        <strain evidence="2">HY135</strain>
    </source>
</reference>
<dbReference type="OrthoDB" id="6138780at2759"/>
<name>A0A016S804_9BILA</name>
<gene>
    <name evidence="1" type="primary">Acey_s0277.g1127</name>
    <name evidence="1" type="ORF">Y032_0277g1127</name>
</gene>
<protein>
    <submittedName>
        <fullName evidence="1">Uncharacterized protein</fullName>
    </submittedName>
</protein>
<evidence type="ECO:0000313" key="1">
    <source>
        <dbReference type="EMBL" id="EYB86546.1"/>
    </source>
</evidence>
<comment type="caution">
    <text evidence="1">The sequence shown here is derived from an EMBL/GenBank/DDBJ whole genome shotgun (WGS) entry which is preliminary data.</text>
</comment>
<proteinExistence type="predicted"/>